<dbReference type="InterPro" id="IPR011545">
    <property type="entry name" value="DEAD/DEAH_box_helicase_dom"/>
</dbReference>
<dbReference type="InterPro" id="IPR027417">
    <property type="entry name" value="P-loop_NTPase"/>
</dbReference>
<evidence type="ECO:0000256" key="11">
    <source>
        <dbReference type="ARBA" id="ARBA00023235"/>
    </source>
</evidence>
<comment type="caution">
    <text evidence="18">The sequence shown here is derived from an EMBL/GenBank/DDBJ whole genome shotgun (WGS) entry which is preliminary data.</text>
</comment>
<keyword evidence="9 15" id="KW-0233">DNA recombination</keyword>
<dbReference type="GO" id="GO:0006310">
    <property type="term" value="P:DNA recombination"/>
    <property type="evidence" value="ECO:0007669"/>
    <property type="project" value="UniProtKB-UniRule"/>
</dbReference>
<evidence type="ECO:0000256" key="13">
    <source>
        <dbReference type="ARBA" id="ARBA00034808"/>
    </source>
</evidence>
<dbReference type="GO" id="GO:0005524">
    <property type="term" value="F:ATP binding"/>
    <property type="evidence" value="ECO:0007669"/>
    <property type="project" value="UniProtKB-KW"/>
</dbReference>
<dbReference type="InterPro" id="IPR004609">
    <property type="entry name" value="ATP-dep_DNA_helicase_RecG"/>
</dbReference>
<evidence type="ECO:0000256" key="12">
    <source>
        <dbReference type="ARBA" id="ARBA00034617"/>
    </source>
</evidence>
<keyword evidence="11" id="KW-0413">Isomerase</keyword>
<dbReference type="Gene3D" id="2.40.50.140">
    <property type="entry name" value="Nucleic acid-binding proteins"/>
    <property type="match status" value="1"/>
</dbReference>
<dbReference type="InterPro" id="IPR014001">
    <property type="entry name" value="Helicase_ATP-bd"/>
</dbReference>
<evidence type="ECO:0000256" key="9">
    <source>
        <dbReference type="ARBA" id="ARBA00023172"/>
    </source>
</evidence>
<evidence type="ECO:0000256" key="15">
    <source>
        <dbReference type="RuleBase" id="RU363016"/>
    </source>
</evidence>
<evidence type="ECO:0000256" key="8">
    <source>
        <dbReference type="ARBA" id="ARBA00023125"/>
    </source>
</evidence>
<evidence type="ECO:0000256" key="1">
    <source>
        <dbReference type="ARBA" id="ARBA00007504"/>
    </source>
</evidence>
<comment type="catalytic activity">
    <reaction evidence="12 15">
        <text>Couples ATP hydrolysis with the unwinding of duplex DNA by translocating in the 3'-5' direction.</text>
        <dbReference type="EC" id="5.6.2.4"/>
    </reaction>
</comment>
<evidence type="ECO:0000259" key="16">
    <source>
        <dbReference type="PROSITE" id="PS51192"/>
    </source>
</evidence>
<evidence type="ECO:0000256" key="6">
    <source>
        <dbReference type="ARBA" id="ARBA00022806"/>
    </source>
</evidence>
<dbReference type="Pfam" id="PF00270">
    <property type="entry name" value="DEAD"/>
    <property type="match status" value="1"/>
</dbReference>
<dbReference type="NCBIfam" id="TIGR00643">
    <property type="entry name" value="recG"/>
    <property type="match status" value="1"/>
</dbReference>
<keyword evidence="5 15" id="KW-0378">Hydrolase</keyword>
<dbReference type="CDD" id="cd04488">
    <property type="entry name" value="RecG_wedge_OBF"/>
    <property type="match status" value="1"/>
</dbReference>
<comment type="function">
    <text evidence="15">Plays a critical role in recombination and DNA repair. Helps process Holliday junction intermediates to mature products by catalyzing branch migration. Has replication fork regression activity, unwinds stalled or blocked replication forks to make a HJ that can be resolved. Has a DNA unwinding activity characteristic of a DNA helicase with 3'-5' polarity.</text>
</comment>
<feature type="domain" description="Helicase C-terminal" evidence="17">
    <location>
        <begin position="491"/>
        <end position="651"/>
    </location>
</feature>
<dbReference type="InterPro" id="IPR047112">
    <property type="entry name" value="RecG/Mfd"/>
</dbReference>
<reference evidence="18 19" key="1">
    <citation type="journal article" date="2016" name="Nat. Commun.">
        <title>Thousands of microbial genomes shed light on interconnected biogeochemical processes in an aquifer system.</title>
        <authorList>
            <person name="Anantharaman K."/>
            <person name="Brown C.T."/>
            <person name="Hug L.A."/>
            <person name="Sharon I."/>
            <person name="Castelle C.J."/>
            <person name="Probst A.J."/>
            <person name="Thomas B.C."/>
            <person name="Singh A."/>
            <person name="Wilkins M.J."/>
            <person name="Karaoz U."/>
            <person name="Brodie E.L."/>
            <person name="Williams K.H."/>
            <person name="Hubbard S.S."/>
            <person name="Banfield J.F."/>
        </authorList>
    </citation>
    <scope>NUCLEOTIDE SEQUENCE [LARGE SCALE GENOMIC DNA]</scope>
</reference>
<accession>A0A1G2H5M7</accession>
<dbReference type="Pfam" id="PF00271">
    <property type="entry name" value="Helicase_C"/>
    <property type="match status" value="1"/>
</dbReference>
<name>A0A1G2H5M7_9BACT</name>
<comment type="catalytic activity">
    <reaction evidence="14 15">
        <text>ATP + H2O = ADP + phosphate + H(+)</text>
        <dbReference type="Rhea" id="RHEA:13065"/>
        <dbReference type="ChEBI" id="CHEBI:15377"/>
        <dbReference type="ChEBI" id="CHEBI:15378"/>
        <dbReference type="ChEBI" id="CHEBI:30616"/>
        <dbReference type="ChEBI" id="CHEBI:43474"/>
        <dbReference type="ChEBI" id="CHEBI:456216"/>
        <dbReference type="EC" id="5.6.2.4"/>
    </reaction>
</comment>
<dbReference type="InterPro" id="IPR012340">
    <property type="entry name" value="NA-bd_OB-fold"/>
</dbReference>
<proteinExistence type="inferred from homology"/>
<evidence type="ECO:0000313" key="18">
    <source>
        <dbReference type="EMBL" id="OGZ57659.1"/>
    </source>
</evidence>
<protein>
    <recommendedName>
        <fullName evidence="2 15">ATP-dependent DNA helicase RecG</fullName>
        <ecNumber evidence="13 15">5.6.2.4</ecNumber>
    </recommendedName>
</protein>
<dbReference type="EMBL" id="MHOD01000025">
    <property type="protein sequence ID" value="OGZ57659.1"/>
    <property type="molecule type" value="Genomic_DNA"/>
</dbReference>
<comment type="similarity">
    <text evidence="1 15">Belongs to the helicase family. RecG subfamily.</text>
</comment>
<dbReference type="Pfam" id="PF19833">
    <property type="entry name" value="RecG_dom3_C"/>
    <property type="match status" value="1"/>
</dbReference>
<dbReference type="GO" id="GO:0003677">
    <property type="term" value="F:DNA binding"/>
    <property type="evidence" value="ECO:0007669"/>
    <property type="project" value="UniProtKB-KW"/>
</dbReference>
<dbReference type="GO" id="GO:0016887">
    <property type="term" value="F:ATP hydrolysis activity"/>
    <property type="evidence" value="ECO:0007669"/>
    <property type="project" value="RHEA"/>
</dbReference>
<keyword evidence="10 15" id="KW-0234">DNA repair</keyword>
<dbReference type="PROSITE" id="PS51192">
    <property type="entry name" value="HELICASE_ATP_BIND_1"/>
    <property type="match status" value="1"/>
</dbReference>
<keyword evidence="8" id="KW-0238">DNA-binding</keyword>
<dbReference type="PANTHER" id="PTHR47964:SF1">
    <property type="entry name" value="ATP-DEPENDENT DNA HELICASE HOMOLOG RECG, CHLOROPLASTIC"/>
    <property type="match status" value="1"/>
</dbReference>
<evidence type="ECO:0000256" key="14">
    <source>
        <dbReference type="ARBA" id="ARBA00048988"/>
    </source>
</evidence>
<dbReference type="STRING" id="1802158.A2827_01280"/>
<gene>
    <name evidence="18" type="ORF">A2827_01280</name>
</gene>
<evidence type="ECO:0000313" key="19">
    <source>
        <dbReference type="Proteomes" id="UP000177932"/>
    </source>
</evidence>
<organism evidence="18 19">
    <name type="scientific">Candidatus Spechtbacteria bacterium RIFCSPHIGHO2_01_FULL_43_30</name>
    <dbReference type="NCBI Taxonomy" id="1802158"/>
    <lineage>
        <taxon>Bacteria</taxon>
        <taxon>Candidatus Spechtiibacteriota</taxon>
    </lineage>
</organism>
<evidence type="ECO:0000256" key="3">
    <source>
        <dbReference type="ARBA" id="ARBA00022741"/>
    </source>
</evidence>
<dbReference type="PANTHER" id="PTHR47964">
    <property type="entry name" value="ATP-DEPENDENT DNA HELICASE HOMOLOG RECG, CHLOROPLASTIC"/>
    <property type="match status" value="1"/>
</dbReference>
<dbReference type="EC" id="5.6.2.4" evidence="13 15"/>
<dbReference type="Proteomes" id="UP000177932">
    <property type="component" value="Unassembled WGS sequence"/>
</dbReference>
<dbReference type="CDD" id="cd17992">
    <property type="entry name" value="DEXHc_RecG"/>
    <property type="match status" value="1"/>
</dbReference>
<keyword evidence="4 15" id="KW-0227">DNA damage</keyword>
<feature type="domain" description="Helicase ATP-binding" evidence="16">
    <location>
        <begin position="280"/>
        <end position="472"/>
    </location>
</feature>
<evidence type="ECO:0000259" key="17">
    <source>
        <dbReference type="PROSITE" id="PS51194"/>
    </source>
</evidence>
<evidence type="ECO:0000256" key="2">
    <source>
        <dbReference type="ARBA" id="ARBA00017846"/>
    </source>
</evidence>
<dbReference type="CDD" id="cd18811">
    <property type="entry name" value="SF2_C_RecG"/>
    <property type="match status" value="1"/>
</dbReference>
<dbReference type="SMART" id="SM00490">
    <property type="entry name" value="HELICc"/>
    <property type="match status" value="1"/>
</dbReference>
<dbReference type="GO" id="GO:0043138">
    <property type="term" value="F:3'-5' DNA helicase activity"/>
    <property type="evidence" value="ECO:0007669"/>
    <property type="project" value="UniProtKB-EC"/>
</dbReference>
<dbReference type="SUPFAM" id="SSF52540">
    <property type="entry name" value="P-loop containing nucleoside triphosphate hydrolases"/>
    <property type="match status" value="2"/>
</dbReference>
<evidence type="ECO:0000256" key="5">
    <source>
        <dbReference type="ARBA" id="ARBA00022801"/>
    </source>
</evidence>
<sequence>MMNFNTPITQIKKIGPAYAKRLNRLDIKTVADLLFHFPHRYQDFSKITPIGNVGLDDTVTVVGKILDIQNSKTPRKQMNITEAIIEDSSGAIKAVWFNQPFLMNSLRPELNISLSGKTTFSNDALFLSNPSYELTGANTGNNTDALRHTGRVIPVYPETAGVSSRWLRYIIKPLLPLAQKIPEYLPPQILARNNIPPLPNALTSIHFPNTLEEAENARKRIAFGELFLVQLVALKEKMNVKKESAPQIEFDLSLAKDFVDSLPFKLTDSQRSVSWEILQDLAKPHPMNRLLEGDVGSGKTVVAALAAIQTIKAGYQVAFMVPTEILADQHFKGLVKFLEKYDVTIAILTRSAHKKTSQKIKYEPFKISKQRVAKETLEGKIDLVIGTHSLIQETVRFKNLGLIIIDEQHRFGVRQRMALARGNIQNSMQKSAGRDPRTSRNANIPHLLSMTATPIPRTLSLTLFGDLDLSIIKQMPIGRKEIITKIVAPAARNQAYAFVKNQILKGRQAFVICPLVEESEKFDAKAATKEQERLQTKIFPDLRIALLHGRMKGKEKDKIMQAFKDKESDILVSTSVVEVGIDVQNATVMLIEGAERFGLAQLHQFRGRVGRGEHQSYCFLFAKSSSKTTRQRLKALITAKNSFELAENDLKIRGPGDFIGSRQSGMPDLAMASLSDLEFVKTVRNEVEDMLIKDPELEKNDLLRQKYEAFKREIHFE</sequence>
<dbReference type="InterPro" id="IPR033454">
    <property type="entry name" value="RecG_wedge"/>
</dbReference>
<evidence type="ECO:0000256" key="10">
    <source>
        <dbReference type="ARBA" id="ARBA00023204"/>
    </source>
</evidence>
<dbReference type="SMART" id="SM00487">
    <property type="entry name" value="DEXDc"/>
    <property type="match status" value="1"/>
</dbReference>
<dbReference type="PROSITE" id="PS51194">
    <property type="entry name" value="HELICASE_CTER"/>
    <property type="match status" value="1"/>
</dbReference>
<dbReference type="AlphaFoldDB" id="A0A1G2H5M7"/>
<keyword evidence="7 15" id="KW-0067">ATP-binding</keyword>
<dbReference type="GO" id="GO:0006281">
    <property type="term" value="P:DNA repair"/>
    <property type="evidence" value="ECO:0007669"/>
    <property type="project" value="UniProtKB-UniRule"/>
</dbReference>
<dbReference type="Gene3D" id="3.40.50.300">
    <property type="entry name" value="P-loop containing nucleotide triphosphate hydrolases"/>
    <property type="match status" value="2"/>
</dbReference>
<dbReference type="InterPro" id="IPR001650">
    <property type="entry name" value="Helicase_C-like"/>
</dbReference>
<dbReference type="NCBIfam" id="NF008165">
    <property type="entry name" value="PRK10917.1-3"/>
    <property type="match status" value="1"/>
</dbReference>
<dbReference type="InterPro" id="IPR045562">
    <property type="entry name" value="RecG_dom3_C"/>
</dbReference>
<keyword evidence="3 15" id="KW-0547">Nucleotide-binding</keyword>
<dbReference type="SUPFAM" id="SSF50249">
    <property type="entry name" value="Nucleic acid-binding proteins"/>
    <property type="match status" value="1"/>
</dbReference>
<keyword evidence="6 15" id="KW-0347">Helicase</keyword>
<evidence type="ECO:0000256" key="7">
    <source>
        <dbReference type="ARBA" id="ARBA00022840"/>
    </source>
</evidence>
<dbReference type="Pfam" id="PF17191">
    <property type="entry name" value="RecG_wedge"/>
    <property type="match status" value="1"/>
</dbReference>
<dbReference type="NCBIfam" id="NF008168">
    <property type="entry name" value="PRK10917.2-2"/>
    <property type="match status" value="1"/>
</dbReference>
<evidence type="ECO:0000256" key="4">
    <source>
        <dbReference type="ARBA" id="ARBA00022763"/>
    </source>
</evidence>